<reference evidence="1 2" key="1">
    <citation type="submission" date="2019-02" db="EMBL/GenBank/DDBJ databases">
        <title>Deep-cultivation of Planctomycetes and their phenomic and genomic characterization uncovers novel biology.</title>
        <authorList>
            <person name="Wiegand S."/>
            <person name="Jogler M."/>
            <person name="Boedeker C."/>
            <person name="Pinto D."/>
            <person name="Vollmers J."/>
            <person name="Rivas-Marin E."/>
            <person name="Kohn T."/>
            <person name="Peeters S.H."/>
            <person name="Heuer A."/>
            <person name="Rast P."/>
            <person name="Oberbeckmann S."/>
            <person name="Bunk B."/>
            <person name="Jeske O."/>
            <person name="Meyerdierks A."/>
            <person name="Storesund J.E."/>
            <person name="Kallscheuer N."/>
            <person name="Luecker S."/>
            <person name="Lage O.M."/>
            <person name="Pohl T."/>
            <person name="Merkel B.J."/>
            <person name="Hornburger P."/>
            <person name="Mueller R.-W."/>
            <person name="Bruemmer F."/>
            <person name="Labrenz M."/>
            <person name="Spormann A.M."/>
            <person name="Op Den Camp H."/>
            <person name="Overmann J."/>
            <person name="Amann R."/>
            <person name="Jetten M.S.M."/>
            <person name="Mascher T."/>
            <person name="Medema M.H."/>
            <person name="Devos D.P."/>
            <person name="Kaster A.-K."/>
            <person name="Ovreas L."/>
            <person name="Rohde M."/>
            <person name="Galperin M.Y."/>
            <person name="Jogler C."/>
        </authorList>
    </citation>
    <scope>NUCLEOTIDE SEQUENCE [LARGE SCALE GENOMIC DNA]</scope>
    <source>
        <strain evidence="1 2">Poly41</strain>
    </source>
</reference>
<dbReference type="PANTHER" id="PTHR12631">
    <property type="entry name" value="ALPHA-L-IDURONIDASE"/>
    <property type="match status" value="1"/>
</dbReference>
<dbReference type="Gene3D" id="3.20.20.80">
    <property type="entry name" value="Glycosidases"/>
    <property type="match status" value="1"/>
</dbReference>
<protein>
    <submittedName>
        <fullName evidence="1">Uncharacterized protein</fullName>
    </submittedName>
</protein>
<dbReference type="SUPFAM" id="SSF51445">
    <property type="entry name" value="(Trans)glycosidases"/>
    <property type="match status" value="1"/>
</dbReference>
<dbReference type="AlphaFoldDB" id="A0A5C6CLY2"/>
<proteinExistence type="predicted"/>
<dbReference type="EMBL" id="SJPV01000043">
    <property type="protein sequence ID" value="TWU23849.1"/>
    <property type="molecule type" value="Genomic_DNA"/>
</dbReference>
<organism evidence="1 2">
    <name type="scientific">Novipirellula artificiosorum</name>
    <dbReference type="NCBI Taxonomy" id="2528016"/>
    <lineage>
        <taxon>Bacteria</taxon>
        <taxon>Pseudomonadati</taxon>
        <taxon>Planctomycetota</taxon>
        <taxon>Planctomycetia</taxon>
        <taxon>Pirellulales</taxon>
        <taxon>Pirellulaceae</taxon>
        <taxon>Novipirellula</taxon>
    </lineage>
</organism>
<accession>A0A5C6CLY2</accession>
<gene>
    <name evidence="1" type="ORF">Poly41_71000</name>
</gene>
<dbReference type="Proteomes" id="UP000319143">
    <property type="component" value="Unassembled WGS sequence"/>
</dbReference>
<dbReference type="GO" id="GO:0004553">
    <property type="term" value="F:hydrolase activity, hydrolyzing O-glycosyl compounds"/>
    <property type="evidence" value="ECO:0007669"/>
    <property type="project" value="TreeGrafter"/>
</dbReference>
<comment type="caution">
    <text evidence="1">The sequence shown here is derived from an EMBL/GenBank/DDBJ whole genome shotgun (WGS) entry which is preliminary data.</text>
</comment>
<dbReference type="InterPro" id="IPR051923">
    <property type="entry name" value="Glycosyl_Hydrolase_39"/>
</dbReference>
<dbReference type="InterPro" id="IPR017853">
    <property type="entry name" value="GH"/>
</dbReference>
<name>A0A5C6CLY2_9BACT</name>
<dbReference type="PANTHER" id="PTHR12631:SF10">
    <property type="entry name" value="BETA-XYLOSIDASE-LIKE PROTEIN-RELATED"/>
    <property type="match status" value="1"/>
</dbReference>
<evidence type="ECO:0000313" key="1">
    <source>
        <dbReference type="EMBL" id="TWU23849.1"/>
    </source>
</evidence>
<keyword evidence="2" id="KW-1185">Reference proteome</keyword>
<evidence type="ECO:0000313" key="2">
    <source>
        <dbReference type="Proteomes" id="UP000319143"/>
    </source>
</evidence>
<sequence>MVDQGVEPWVCLCYGNPIYPGGGDTGLGGGLVASEEALQAWERYVDAFVRRYGEHVDEWELWNEPRTGLGKGAIQYADFVIRTAEVIRKLQPNAEILFAAGGSFHPIFAKEVLEHLKEEGKLDLVNAIIYHPYAENPDSRNDAAVKLREMAQSFAPHIGIRQGENGAPSVTGGFGAISGGTWTETRQAKWALRRLLGDLARDIPSSYFAICEMKYPDKINYKGLLAINDDKTIDHAKQGYYAIQNLASVFDNTLLRIQDLDFDVNTENADRKIELSAYRGPSGGGLITYWRANDKPGEKPDFESMKLQASNLKFEEPILVDLLTGRAYKMPLDTCKPIGQGTMFENLPVYDSPLVVVEQNEIERSLE</sequence>